<evidence type="ECO:0000313" key="3">
    <source>
        <dbReference type="Proteomes" id="UP000257109"/>
    </source>
</evidence>
<comment type="caution">
    <text evidence="2">The sequence shown here is derived from an EMBL/GenBank/DDBJ whole genome shotgun (WGS) entry which is preliminary data.</text>
</comment>
<protein>
    <submittedName>
        <fullName evidence="2">Copia protein</fullName>
    </submittedName>
</protein>
<dbReference type="Proteomes" id="UP000257109">
    <property type="component" value="Unassembled WGS sequence"/>
</dbReference>
<dbReference type="InterPro" id="IPR013103">
    <property type="entry name" value="RVT_2"/>
</dbReference>
<dbReference type="OrthoDB" id="1403569at2759"/>
<keyword evidence="3" id="KW-1185">Reference proteome</keyword>
<dbReference type="STRING" id="157652.A0A371H9U3"/>
<accession>A0A371H9U3</accession>
<dbReference type="Pfam" id="PF07727">
    <property type="entry name" value="RVT_2"/>
    <property type="match status" value="1"/>
</dbReference>
<dbReference type="PANTHER" id="PTHR11439:SF442">
    <property type="entry name" value="CYSTEINE-RICH RLK (RECEPTOR-LIKE PROTEIN KINASE) 8"/>
    <property type="match status" value="1"/>
</dbReference>
<evidence type="ECO:0000259" key="1">
    <source>
        <dbReference type="Pfam" id="PF07727"/>
    </source>
</evidence>
<proteinExistence type="predicted"/>
<evidence type="ECO:0000313" key="2">
    <source>
        <dbReference type="EMBL" id="RDX99496.1"/>
    </source>
</evidence>
<name>A0A371H9U3_MUCPR</name>
<dbReference type="EMBL" id="QJKJ01003215">
    <property type="protein sequence ID" value="RDX99496.1"/>
    <property type="molecule type" value="Genomic_DNA"/>
</dbReference>
<dbReference type="AlphaFoldDB" id="A0A371H9U3"/>
<reference evidence="2" key="1">
    <citation type="submission" date="2018-05" db="EMBL/GenBank/DDBJ databases">
        <title>Draft genome of Mucuna pruriens seed.</title>
        <authorList>
            <person name="Nnadi N.E."/>
            <person name="Vos R."/>
            <person name="Hasami M.H."/>
            <person name="Devisetty U.K."/>
            <person name="Aguiy J.C."/>
        </authorList>
    </citation>
    <scope>NUCLEOTIDE SEQUENCE [LARGE SCALE GENOMIC DNA]</scope>
    <source>
        <strain evidence="2">JCA_2017</strain>
    </source>
</reference>
<gene>
    <name evidence="2" type="primary">GIP</name>
    <name evidence="2" type="ORF">CR513_17449</name>
</gene>
<organism evidence="2 3">
    <name type="scientific">Mucuna pruriens</name>
    <name type="common">Velvet bean</name>
    <name type="synonym">Dolichos pruriens</name>
    <dbReference type="NCBI Taxonomy" id="157652"/>
    <lineage>
        <taxon>Eukaryota</taxon>
        <taxon>Viridiplantae</taxon>
        <taxon>Streptophyta</taxon>
        <taxon>Embryophyta</taxon>
        <taxon>Tracheophyta</taxon>
        <taxon>Spermatophyta</taxon>
        <taxon>Magnoliopsida</taxon>
        <taxon>eudicotyledons</taxon>
        <taxon>Gunneridae</taxon>
        <taxon>Pentapetalae</taxon>
        <taxon>rosids</taxon>
        <taxon>fabids</taxon>
        <taxon>Fabales</taxon>
        <taxon>Fabaceae</taxon>
        <taxon>Papilionoideae</taxon>
        <taxon>50 kb inversion clade</taxon>
        <taxon>NPAAA clade</taxon>
        <taxon>indigoferoid/millettioid clade</taxon>
        <taxon>Phaseoleae</taxon>
        <taxon>Mucuna</taxon>
    </lineage>
</organism>
<dbReference type="PANTHER" id="PTHR11439">
    <property type="entry name" value="GAG-POL-RELATED RETROTRANSPOSON"/>
    <property type="match status" value="1"/>
</dbReference>
<sequence length="208" mass="24400">MKCGNLFLNLKITHSNIRVYQPPRIINKKVYVKQPSRFISDSFQTILSGLKQAPCAWYEKLSSFLMNNGFCRGKEFSKLMQDEFEISMMGELKFFMGLQIEQIDEDIFIHQSNYANELLKKFKLEDCKSMCTPMHPMFVMTLDDSDKKVDQTTYHGMINFLLYLTASRPDLMFSFQSDIGEFHLTVVKRIFRYIKDTTNLGLLFKKSN</sequence>
<feature type="domain" description="Reverse transcriptase Ty1/copia-type" evidence="1">
    <location>
        <begin position="74"/>
        <end position="135"/>
    </location>
</feature>
<feature type="non-terminal residue" evidence="2">
    <location>
        <position position="1"/>
    </location>
</feature>